<gene>
    <name evidence="1" type="ORF">BRADI_1g67081v3</name>
</gene>
<reference evidence="2" key="3">
    <citation type="submission" date="2018-08" db="UniProtKB">
        <authorList>
            <consortium name="EnsemblPlants"/>
        </authorList>
    </citation>
    <scope>IDENTIFICATION</scope>
    <source>
        <strain evidence="2">cv. Bd21</strain>
    </source>
</reference>
<evidence type="ECO:0000313" key="1">
    <source>
        <dbReference type="EMBL" id="KQK22408.2"/>
    </source>
</evidence>
<evidence type="ECO:0000313" key="2">
    <source>
        <dbReference type="EnsemblPlants" id="KQK22408"/>
    </source>
</evidence>
<dbReference type="InParanoid" id="A0A0Q3HHZ3"/>
<dbReference type="EnsemblPlants" id="KQK22408">
    <property type="protein sequence ID" value="KQK22408"/>
    <property type="gene ID" value="BRADI_1g67081v3"/>
</dbReference>
<accession>A0A0Q3HHZ3</accession>
<reference evidence="1" key="2">
    <citation type="submission" date="2017-06" db="EMBL/GenBank/DDBJ databases">
        <title>WGS assembly of Brachypodium distachyon.</title>
        <authorList>
            <consortium name="The International Brachypodium Initiative"/>
            <person name="Lucas S."/>
            <person name="Harmon-Smith M."/>
            <person name="Lail K."/>
            <person name="Tice H."/>
            <person name="Grimwood J."/>
            <person name="Bruce D."/>
            <person name="Barry K."/>
            <person name="Shu S."/>
            <person name="Lindquist E."/>
            <person name="Wang M."/>
            <person name="Pitluck S."/>
            <person name="Vogel J.P."/>
            <person name="Garvin D.F."/>
            <person name="Mockler T.C."/>
            <person name="Schmutz J."/>
            <person name="Rokhsar D."/>
            <person name="Bevan M.W."/>
        </authorList>
    </citation>
    <scope>NUCLEOTIDE SEQUENCE</scope>
    <source>
        <strain evidence="1">Bd21</strain>
    </source>
</reference>
<sequence>MPNHRLYLAYGSCSLCLSNRPVAFKALRNKILNSTLLRILPIPNLLPPRLMSSLQFPSPFRLDPLSLPLRW</sequence>
<proteinExistence type="predicted"/>
<dbReference type="Proteomes" id="UP000008810">
    <property type="component" value="Chromosome 1"/>
</dbReference>
<evidence type="ECO:0000313" key="3">
    <source>
        <dbReference type="Proteomes" id="UP000008810"/>
    </source>
</evidence>
<dbReference type="Gramene" id="KQK22408">
    <property type="protein sequence ID" value="KQK22408"/>
    <property type="gene ID" value="BRADI_1g67081v3"/>
</dbReference>
<organism evidence="1">
    <name type="scientific">Brachypodium distachyon</name>
    <name type="common">Purple false brome</name>
    <name type="synonym">Trachynia distachya</name>
    <dbReference type="NCBI Taxonomy" id="15368"/>
    <lineage>
        <taxon>Eukaryota</taxon>
        <taxon>Viridiplantae</taxon>
        <taxon>Streptophyta</taxon>
        <taxon>Embryophyta</taxon>
        <taxon>Tracheophyta</taxon>
        <taxon>Spermatophyta</taxon>
        <taxon>Magnoliopsida</taxon>
        <taxon>Liliopsida</taxon>
        <taxon>Poales</taxon>
        <taxon>Poaceae</taxon>
        <taxon>BOP clade</taxon>
        <taxon>Pooideae</taxon>
        <taxon>Stipodae</taxon>
        <taxon>Brachypodieae</taxon>
        <taxon>Brachypodium</taxon>
    </lineage>
</organism>
<dbReference type="AlphaFoldDB" id="A0A0Q3HHZ3"/>
<dbReference type="EMBL" id="CM000880">
    <property type="protein sequence ID" value="KQK22408.2"/>
    <property type="molecule type" value="Genomic_DNA"/>
</dbReference>
<name>A0A0Q3HHZ3_BRADI</name>
<reference evidence="1 2" key="1">
    <citation type="journal article" date="2010" name="Nature">
        <title>Genome sequencing and analysis of the model grass Brachypodium distachyon.</title>
        <authorList>
            <consortium name="International Brachypodium Initiative"/>
        </authorList>
    </citation>
    <scope>NUCLEOTIDE SEQUENCE [LARGE SCALE GENOMIC DNA]</scope>
    <source>
        <strain evidence="1 2">Bd21</strain>
    </source>
</reference>
<protein>
    <submittedName>
        <fullName evidence="1 2">Uncharacterized protein</fullName>
    </submittedName>
</protein>
<keyword evidence="3" id="KW-1185">Reference proteome</keyword>